<evidence type="ECO:0000313" key="1">
    <source>
        <dbReference type="EMBL" id="RMC10110.1"/>
    </source>
</evidence>
<sequence>MRVPGKTMMAPSPGLSFWSGAAEVAVMTQKLVPIDDSRRMNDEVMSKTSHHYNFPPTIYKISIKSLAVVLKSAEKRELRRRGIKYEDGLVYLKD</sequence>
<reference evidence="1 2" key="1">
    <citation type="submission" date="2018-07" db="EMBL/GenBank/DDBJ databases">
        <title>A high quality draft genome assembly of the barn swallow (H. rustica rustica).</title>
        <authorList>
            <person name="Formenti G."/>
            <person name="Chiara M."/>
            <person name="Poveda L."/>
            <person name="Francoijs K.-J."/>
            <person name="Bonisoli-Alquati A."/>
            <person name="Canova L."/>
            <person name="Gianfranceschi L."/>
            <person name="Horner D.S."/>
            <person name="Saino N."/>
        </authorList>
    </citation>
    <scope>NUCLEOTIDE SEQUENCE [LARGE SCALE GENOMIC DNA]</scope>
    <source>
        <strain evidence="1">Chelidonia</strain>
        <tissue evidence="1">Blood</tissue>
    </source>
</reference>
<gene>
    <name evidence="1" type="ORF">DUI87_12908</name>
</gene>
<dbReference type="Proteomes" id="UP000269221">
    <property type="component" value="Unassembled WGS sequence"/>
</dbReference>
<comment type="caution">
    <text evidence="1">The sequence shown here is derived from an EMBL/GenBank/DDBJ whole genome shotgun (WGS) entry which is preliminary data.</text>
</comment>
<protein>
    <submittedName>
        <fullName evidence="1">Uncharacterized protein</fullName>
    </submittedName>
</protein>
<dbReference type="EMBL" id="QRBI01000112">
    <property type="protein sequence ID" value="RMC10110.1"/>
    <property type="molecule type" value="Genomic_DNA"/>
</dbReference>
<keyword evidence="2" id="KW-1185">Reference proteome</keyword>
<proteinExistence type="predicted"/>
<accession>A0A3M0KGH8</accession>
<organism evidence="1 2">
    <name type="scientific">Hirundo rustica rustica</name>
    <dbReference type="NCBI Taxonomy" id="333673"/>
    <lineage>
        <taxon>Eukaryota</taxon>
        <taxon>Metazoa</taxon>
        <taxon>Chordata</taxon>
        <taxon>Craniata</taxon>
        <taxon>Vertebrata</taxon>
        <taxon>Euteleostomi</taxon>
        <taxon>Archelosauria</taxon>
        <taxon>Archosauria</taxon>
        <taxon>Dinosauria</taxon>
        <taxon>Saurischia</taxon>
        <taxon>Theropoda</taxon>
        <taxon>Coelurosauria</taxon>
        <taxon>Aves</taxon>
        <taxon>Neognathae</taxon>
        <taxon>Neoaves</taxon>
        <taxon>Telluraves</taxon>
        <taxon>Australaves</taxon>
        <taxon>Passeriformes</taxon>
        <taxon>Sylvioidea</taxon>
        <taxon>Hirundinidae</taxon>
        <taxon>Hirundo</taxon>
    </lineage>
</organism>
<dbReference type="AlphaFoldDB" id="A0A3M0KGH8"/>
<name>A0A3M0KGH8_HIRRU</name>
<evidence type="ECO:0000313" key="2">
    <source>
        <dbReference type="Proteomes" id="UP000269221"/>
    </source>
</evidence>